<evidence type="ECO:0000259" key="10">
    <source>
        <dbReference type="PROSITE" id="PS50979"/>
    </source>
</evidence>
<evidence type="ECO:0000259" key="9">
    <source>
        <dbReference type="PROSITE" id="PS50975"/>
    </source>
</evidence>
<evidence type="ECO:0000259" key="8">
    <source>
        <dbReference type="PROSITE" id="PS50968"/>
    </source>
</evidence>
<evidence type="ECO:0000256" key="3">
    <source>
        <dbReference type="ARBA" id="ARBA00022741"/>
    </source>
</evidence>
<keyword evidence="2" id="KW-0436">Ligase</keyword>
<keyword evidence="5" id="KW-0809">Transit peptide</keyword>
<dbReference type="GO" id="GO:0046872">
    <property type="term" value="F:metal ion binding"/>
    <property type="evidence" value="ECO:0007669"/>
    <property type="project" value="InterPro"/>
</dbReference>
<evidence type="ECO:0000256" key="2">
    <source>
        <dbReference type="ARBA" id="ARBA00022598"/>
    </source>
</evidence>
<gene>
    <name evidence="11" type="primary">accA</name>
    <name evidence="11" type="ORF">GCM10017083_42880</name>
</gene>
<dbReference type="PANTHER" id="PTHR18866:SF33">
    <property type="entry name" value="METHYLCROTONOYL-COA CARBOXYLASE SUBUNIT ALPHA, MITOCHONDRIAL-RELATED"/>
    <property type="match status" value="1"/>
</dbReference>
<feature type="domain" description="Lipoyl-binding" evidence="8">
    <location>
        <begin position="587"/>
        <end position="662"/>
    </location>
</feature>
<dbReference type="Gene3D" id="3.30.700.40">
    <property type="match status" value="1"/>
</dbReference>
<dbReference type="Pfam" id="PF21139">
    <property type="entry name" value="BT_MCC_alpha"/>
    <property type="match status" value="1"/>
</dbReference>
<dbReference type="InterPro" id="IPR016185">
    <property type="entry name" value="PreATP-grasp_dom_sf"/>
</dbReference>
<dbReference type="FunFam" id="3.40.50.20:FF:000010">
    <property type="entry name" value="Propionyl-CoA carboxylase subunit alpha"/>
    <property type="match status" value="1"/>
</dbReference>
<dbReference type="SUPFAM" id="SSF51230">
    <property type="entry name" value="Single hybrid motif"/>
    <property type="match status" value="1"/>
</dbReference>
<dbReference type="InterPro" id="IPR011053">
    <property type="entry name" value="Single_hybrid_motif"/>
</dbReference>
<dbReference type="SMART" id="SM00878">
    <property type="entry name" value="Biotin_carb_C"/>
    <property type="match status" value="1"/>
</dbReference>
<dbReference type="Pfam" id="PF02785">
    <property type="entry name" value="Biotin_carb_C"/>
    <property type="match status" value="1"/>
</dbReference>
<dbReference type="FunFam" id="3.30.1490.20:FF:000003">
    <property type="entry name" value="acetyl-CoA carboxylase isoform X1"/>
    <property type="match status" value="1"/>
</dbReference>
<reference evidence="11" key="1">
    <citation type="journal article" date="2014" name="Int. J. Syst. Evol. Microbiol.">
        <title>Complete genome sequence of Corynebacterium casei LMG S-19264T (=DSM 44701T), isolated from a smear-ripened cheese.</title>
        <authorList>
            <consortium name="US DOE Joint Genome Institute (JGI-PGF)"/>
            <person name="Walter F."/>
            <person name="Albersmeier A."/>
            <person name="Kalinowski J."/>
            <person name="Ruckert C."/>
        </authorList>
    </citation>
    <scope>NUCLEOTIDE SEQUENCE</scope>
    <source>
        <strain evidence="11">KCTC 42651</strain>
    </source>
</reference>
<dbReference type="PROSITE" id="PS00867">
    <property type="entry name" value="CPSASE_2"/>
    <property type="match status" value="1"/>
</dbReference>
<dbReference type="RefSeq" id="WP_189993455.1">
    <property type="nucleotide sequence ID" value="NZ_BMZS01000010.1"/>
</dbReference>
<dbReference type="InterPro" id="IPR000089">
    <property type="entry name" value="Biotin_lipoyl"/>
</dbReference>
<dbReference type="InterPro" id="IPR005479">
    <property type="entry name" value="CPAse_ATP-bd"/>
</dbReference>
<sequence length="671" mass="70272">MIRTLLIANRGEIACRVARTARAMGIRTVAVFSEADAGAPHVRACDEAWPIGPAAAAESYLKADVILDVARRAGADAVHPGYGFLSENAGFARACEAAGIVFVGPPASAIDAMGSKAGAKALMEKAGVPLVPGYHGDDQAPERLAEAARSIGFPVLLKASAGGGGKGMRVVRAEAELTAAIDSAKREGKASFGDDRLIVEKYLERPRHVEVQVFADRHGNTVHLFERDCSAQRRHQKILEEAPAPELDPATREAMGRAAVAAAEAVGYVGAGTVEFILDASGSFHFMEMNTRLQVEHPVTELITGLDLVALQLRVAAGEPLPFGQEDLRIGGHAVEVRLYAEDPARDFFPQTGPLTRLRLPEGEGVRVDSGVEEGGAVTVHYDPMIAKLIAHGRDRREALARLAAALGRTEVVGVTTNAGFLKRLVEHPEVVAGPIDTGFVGREIAALAPAGESAPESVLAVAGLAEMLALDAAAKAAAARGGDPHSPWARADGWRLNDTAHHDLVFHDGDRTVTVRMTHEAGAWTALVGEARLRLRGVLDGDGGLDLTVDGRRQAATVVADGDRRVVFLAGRSWPLALEDPFAAGEAEEGAEGRLTAPMPAKVIRVAAAVGDRVARGAVLLVLEAMKMEHSVAAPADGTVARLAVGEGDLVEEGAELVVLDAAEPEANAG</sequence>
<dbReference type="EMBL" id="BMZS01000010">
    <property type="protein sequence ID" value="GHD59029.1"/>
    <property type="molecule type" value="Genomic_DNA"/>
</dbReference>
<keyword evidence="6" id="KW-0092">Biotin</keyword>
<comment type="cofactor">
    <cofactor evidence="1">
        <name>biotin</name>
        <dbReference type="ChEBI" id="CHEBI:57586"/>
    </cofactor>
</comment>
<dbReference type="FunFam" id="2.40.50.100:FF:000003">
    <property type="entry name" value="Acetyl-CoA carboxylase biotin carboxyl carrier protein"/>
    <property type="match status" value="1"/>
</dbReference>
<dbReference type="Gene3D" id="2.40.50.100">
    <property type="match status" value="1"/>
</dbReference>
<dbReference type="InterPro" id="IPR011054">
    <property type="entry name" value="Rudment_hybrid_motif"/>
</dbReference>
<evidence type="ECO:0000256" key="7">
    <source>
        <dbReference type="PROSITE-ProRule" id="PRU00409"/>
    </source>
</evidence>
<dbReference type="GO" id="GO:0016874">
    <property type="term" value="F:ligase activity"/>
    <property type="evidence" value="ECO:0007669"/>
    <property type="project" value="UniProtKB-KW"/>
</dbReference>
<dbReference type="SUPFAM" id="SSF56059">
    <property type="entry name" value="Glutathione synthetase ATP-binding domain-like"/>
    <property type="match status" value="1"/>
</dbReference>
<evidence type="ECO:0000256" key="5">
    <source>
        <dbReference type="ARBA" id="ARBA00022946"/>
    </source>
</evidence>
<dbReference type="Pfam" id="PF00289">
    <property type="entry name" value="Biotin_carb_N"/>
    <property type="match status" value="1"/>
</dbReference>
<evidence type="ECO:0000256" key="4">
    <source>
        <dbReference type="ARBA" id="ARBA00022840"/>
    </source>
</evidence>
<feature type="domain" description="ATP-grasp" evidence="9">
    <location>
        <begin position="120"/>
        <end position="317"/>
    </location>
</feature>
<comment type="caution">
    <text evidence="11">The sequence shown here is derived from an EMBL/GenBank/DDBJ whole genome shotgun (WGS) entry which is preliminary data.</text>
</comment>
<dbReference type="PROSITE" id="PS50979">
    <property type="entry name" value="BC"/>
    <property type="match status" value="1"/>
</dbReference>
<dbReference type="PROSITE" id="PS50975">
    <property type="entry name" value="ATP_GRASP"/>
    <property type="match status" value="1"/>
</dbReference>
<evidence type="ECO:0000256" key="6">
    <source>
        <dbReference type="ARBA" id="ARBA00023267"/>
    </source>
</evidence>
<reference evidence="11" key="2">
    <citation type="submission" date="2020-09" db="EMBL/GenBank/DDBJ databases">
        <authorList>
            <person name="Sun Q."/>
            <person name="Kim S."/>
        </authorList>
    </citation>
    <scope>NUCLEOTIDE SEQUENCE</scope>
    <source>
        <strain evidence="11">KCTC 42651</strain>
    </source>
</reference>
<dbReference type="SUPFAM" id="SSF51246">
    <property type="entry name" value="Rudiment single hybrid motif"/>
    <property type="match status" value="1"/>
</dbReference>
<keyword evidence="3 7" id="KW-0547">Nucleotide-binding</keyword>
<organism evidence="11 12">
    <name type="scientific">Thalassobaculum fulvum</name>
    <dbReference type="NCBI Taxonomy" id="1633335"/>
    <lineage>
        <taxon>Bacteria</taxon>
        <taxon>Pseudomonadati</taxon>
        <taxon>Pseudomonadota</taxon>
        <taxon>Alphaproteobacteria</taxon>
        <taxon>Rhodospirillales</taxon>
        <taxon>Thalassobaculaceae</taxon>
        <taxon>Thalassobaculum</taxon>
    </lineage>
</organism>
<dbReference type="AlphaFoldDB" id="A0A918XWD6"/>
<accession>A0A918XWD6</accession>
<dbReference type="Gene3D" id="3.30.470.20">
    <property type="entry name" value="ATP-grasp fold, B domain"/>
    <property type="match status" value="1"/>
</dbReference>
<dbReference type="InterPro" id="IPR005482">
    <property type="entry name" value="Biotin_COase_C"/>
</dbReference>
<dbReference type="InterPro" id="IPR005481">
    <property type="entry name" value="BC-like_N"/>
</dbReference>
<dbReference type="InterPro" id="IPR048429">
    <property type="entry name" value="MCC_alpha_BT"/>
</dbReference>
<dbReference type="Pfam" id="PF02786">
    <property type="entry name" value="CPSase_L_D2"/>
    <property type="match status" value="1"/>
</dbReference>
<dbReference type="NCBIfam" id="NF006367">
    <property type="entry name" value="PRK08591.1"/>
    <property type="match status" value="1"/>
</dbReference>
<evidence type="ECO:0000313" key="11">
    <source>
        <dbReference type="EMBL" id="GHD59029.1"/>
    </source>
</evidence>
<evidence type="ECO:0000256" key="1">
    <source>
        <dbReference type="ARBA" id="ARBA00001953"/>
    </source>
</evidence>
<dbReference type="Pfam" id="PF00364">
    <property type="entry name" value="Biotin_lipoyl"/>
    <property type="match status" value="1"/>
</dbReference>
<dbReference type="PROSITE" id="PS50968">
    <property type="entry name" value="BIOTINYL_LIPOYL"/>
    <property type="match status" value="1"/>
</dbReference>
<dbReference type="Proteomes" id="UP000630353">
    <property type="component" value="Unassembled WGS sequence"/>
</dbReference>
<dbReference type="SMART" id="SM01209">
    <property type="entry name" value="GARS_A"/>
    <property type="match status" value="1"/>
</dbReference>
<feature type="domain" description="Biotin carboxylation" evidence="10">
    <location>
        <begin position="1"/>
        <end position="446"/>
    </location>
</feature>
<dbReference type="CDD" id="cd06850">
    <property type="entry name" value="biotinyl_domain"/>
    <property type="match status" value="1"/>
</dbReference>
<keyword evidence="12" id="KW-1185">Reference proteome</keyword>
<dbReference type="GO" id="GO:0005524">
    <property type="term" value="F:ATP binding"/>
    <property type="evidence" value="ECO:0007669"/>
    <property type="project" value="UniProtKB-UniRule"/>
</dbReference>
<keyword evidence="4 7" id="KW-0067">ATP-binding</keyword>
<dbReference type="FunFam" id="3.30.470.20:FF:000028">
    <property type="entry name" value="Methylcrotonoyl-CoA carboxylase subunit alpha, mitochondrial"/>
    <property type="match status" value="1"/>
</dbReference>
<name>A0A918XWD6_9PROT</name>
<dbReference type="PROSITE" id="PS00866">
    <property type="entry name" value="CPSASE_1"/>
    <property type="match status" value="1"/>
</dbReference>
<evidence type="ECO:0000313" key="12">
    <source>
        <dbReference type="Proteomes" id="UP000630353"/>
    </source>
</evidence>
<protein>
    <submittedName>
        <fullName evidence="11">Biotin carboxylase subunit of acetyl-CoA carboxylase</fullName>
    </submittedName>
</protein>
<dbReference type="InterPro" id="IPR011761">
    <property type="entry name" value="ATP-grasp"/>
</dbReference>
<proteinExistence type="predicted"/>
<dbReference type="InterPro" id="IPR011764">
    <property type="entry name" value="Biotin_carboxylation_dom"/>
</dbReference>
<dbReference type="SUPFAM" id="SSF52440">
    <property type="entry name" value="PreATP-grasp domain"/>
    <property type="match status" value="1"/>
</dbReference>
<dbReference type="InterPro" id="IPR050856">
    <property type="entry name" value="Biotin_carboxylase_complex"/>
</dbReference>
<dbReference type="PANTHER" id="PTHR18866">
    <property type="entry name" value="CARBOXYLASE:PYRUVATE/ACETYL-COA/PROPIONYL-COA CARBOXYLASE"/>
    <property type="match status" value="1"/>
</dbReference>